<comment type="catalytic activity">
    <reaction evidence="1 8">
        <text>Release of an N-terminal amino acid, Xaa-|-Yaa-, in which Xaa is preferably Leu, but may be other amino acids including Pro although not Arg or Lys, and Yaa may be Pro. Amino acid amides and methyl esters are also readily hydrolyzed, but rates on arylamides are exceedingly low.</text>
        <dbReference type="EC" id="3.4.11.1"/>
    </reaction>
</comment>
<comment type="catalytic activity">
    <reaction evidence="2 8">
        <text>Release of an N-terminal amino acid, preferentially leucine, but not glutamic or aspartic acids.</text>
        <dbReference type="EC" id="3.4.11.10"/>
    </reaction>
</comment>
<feature type="binding site" evidence="8">
    <location>
        <position position="331"/>
    </location>
    <ligand>
        <name>Mn(2+)</name>
        <dbReference type="ChEBI" id="CHEBI:29035"/>
        <label>1</label>
    </ligand>
</feature>
<feature type="binding site" evidence="8">
    <location>
        <position position="329"/>
    </location>
    <ligand>
        <name>Mn(2+)</name>
        <dbReference type="ChEBI" id="CHEBI:29035"/>
        <label>1</label>
    </ligand>
</feature>
<feature type="binding site" evidence="8">
    <location>
        <position position="270"/>
    </location>
    <ligand>
        <name>Mn(2+)</name>
        <dbReference type="ChEBI" id="CHEBI:29035"/>
        <label>2</label>
    </ligand>
</feature>
<comment type="subcellular location">
    <subcellularLocation>
        <location evidence="8">Cytoplasm</location>
    </subcellularLocation>
</comment>
<dbReference type="GO" id="GO:0005737">
    <property type="term" value="C:cytoplasm"/>
    <property type="evidence" value="ECO:0007669"/>
    <property type="project" value="UniProtKB-SubCell"/>
</dbReference>
<reference evidence="10 11" key="2">
    <citation type="journal article" date="2013" name="PLoS ONE">
        <title>INDIGO - INtegrated Data Warehouse of MIcrobial GenOmes with Examples from the Red Sea Extremophiles.</title>
        <authorList>
            <person name="Alam I."/>
            <person name="Antunes A."/>
            <person name="Kamau A.A."/>
            <person name="Ba Alawi W."/>
            <person name="Kalkatawi M."/>
            <person name="Stingl U."/>
            <person name="Bajic V.B."/>
        </authorList>
    </citation>
    <scope>NUCLEOTIDE SEQUENCE [LARGE SCALE GENOMIC DNA]</scope>
    <source>
        <strain evidence="10 11">SSD-17B</strain>
    </source>
</reference>
<dbReference type="InterPro" id="IPR000819">
    <property type="entry name" value="Peptidase_M17_C"/>
</dbReference>
<dbReference type="SUPFAM" id="SSF52949">
    <property type="entry name" value="Macro domain-like"/>
    <property type="match status" value="1"/>
</dbReference>
<keyword evidence="8" id="KW-0963">Cytoplasm</keyword>
<comment type="similarity">
    <text evidence="3 8">Belongs to the peptidase M17 family.</text>
</comment>
<dbReference type="NCBIfam" id="NF002073">
    <property type="entry name" value="PRK00913.1-2"/>
    <property type="match status" value="1"/>
</dbReference>
<evidence type="ECO:0000256" key="3">
    <source>
        <dbReference type="ARBA" id="ARBA00009528"/>
    </source>
</evidence>
<keyword evidence="8" id="KW-0479">Metal-binding</keyword>
<feature type="active site" evidence="8">
    <location>
        <position position="259"/>
    </location>
</feature>
<dbReference type="Pfam" id="PF02789">
    <property type="entry name" value="Peptidase_M17_N"/>
    <property type="match status" value="1"/>
</dbReference>
<dbReference type="InterPro" id="IPR043472">
    <property type="entry name" value="Macro_dom-like"/>
</dbReference>
<dbReference type="PRINTS" id="PR00481">
    <property type="entry name" value="LAMNOPPTDASE"/>
</dbReference>
<evidence type="ECO:0000256" key="6">
    <source>
        <dbReference type="ARBA" id="ARBA00022801"/>
    </source>
</evidence>
<evidence type="ECO:0000313" key="11">
    <source>
        <dbReference type="Proteomes" id="UP000005707"/>
    </source>
</evidence>
<dbReference type="InterPro" id="IPR008283">
    <property type="entry name" value="Peptidase_M17_N"/>
</dbReference>
<dbReference type="PANTHER" id="PTHR11963:SF23">
    <property type="entry name" value="CYTOSOL AMINOPEPTIDASE"/>
    <property type="match status" value="1"/>
</dbReference>
<sequence>MFNYSKNVNLEETSGTLVIGVSENEAREEVKTILSNLEKRKRDLYKFGEVTAFYPDNGFKVNEILFVGLGNKESYVVKDQQTIFSKVAKQVKGTITILADTFYKLNENRAELIERMVETIGLVNYKFNDYKTEQKDSDNSSYTIVSKDDVSHSIERGVINFESTNHARDLINEPRNKMNPTLMAKYAENLANRLGIDYKIYTKTEVEALGMGAFLAVNQGSKDEAKLIHLKYRGNSESTELTALVGKGVTYDSGGYSIKPKDGMPGMKGDMGGSASVFGAFEAIVRKELPVNVDLIVAATENLISNEAVVPDDVVTTMSGKTIEILNTDAEGRLTLVDAVTFANKNGATKIIDVATLTGGVIVALGHELTGVMTNDDAFLNEFKIATEQLNEPVWQLPITDHFKERVRKSNVADFNNSPGRDGHAAFAGTLIGEFVGSTPWIHLDIAGTSNRKSDYLLGPAGGTGVMVRSICRLFEK</sequence>
<proteinExistence type="inferred from homology"/>
<accession>U2ECJ6</accession>
<evidence type="ECO:0000256" key="8">
    <source>
        <dbReference type="HAMAP-Rule" id="MF_00181"/>
    </source>
</evidence>
<dbReference type="EMBL" id="AFNU02000004">
    <property type="protein sequence ID" value="ERJ12486.1"/>
    <property type="molecule type" value="Genomic_DNA"/>
</dbReference>
<evidence type="ECO:0000256" key="7">
    <source>
        <dbReference type="ARBA" id="ARBA00049972"/>
    </source>
</evidence>
<dbReference type="FunCoup" id="U2ECJ6">
    <property type="interactions" value="261"/>
</dbReference>
<gene>
    <name evidence="8 10" type="primary">pepA</name>
    <name evidence="10" type="ORF">HLPCO_001472</name>
</gene>
<dbReference type="OrthoDB" id="9809354at2"/>
<dbReference type="PROSITE" id="PS00631">
    <property type="entry name" value="CYTOSOL_AP"/>
    <property type="match status" value="1"/>
</dbReference>
<feature type="binding site" evidence="8">
    <location>
        <position position="331"/>
    </location>
    <ligand>
        <name>Mn(2+)</name>
        <dbReference type="ChEBI" id="CHEBI:29035"/>
        <label>2</label>
    </ligand>
</feature>
<dbReference type="eggNOG" id="COG0260">
    <property type="taxonomic scope" value="Bacteria"/>
</dbReference>
<dbReference type="EC" id="3.4.11.10" evidence="8"/>
<dbReference type="GO" id="GO:0006508">
    <property type="term" value="P:proteolysis"/>
    <property type="evidence" value="ECO:0007669"/>
    <property type="project" value="UniProtKB-KW"/>
</dbReference>
<dbReference type="CDD" id="cd00433">
    <property type="entry name" value="Peptidase_M17"/>
    <property type="match status" value="1"/>
</dbReference>
<evidence type="ECO:0000313" key="10">
    <source>
        <dbReference type="EMBL" id="ERJ12486.1"/>
    </source>
</evidence>
<dbReference type="EC" id="3.4.11.1" evidence="8"/>
<evidence type="ECO:0000256" key="4">
    <source>
        <dbReference type="ARBA" id="ARBA00022438"/>
    </source>
</evidence>
<organism evidence="10 11">
    <name type="scientific">Haloplasma contractile SSD-17B</name>
    <dbReference type="NCBI Taxonomy" id="1033810"/>
    <lineage>
        <taxon>Bacteria</taxon>
        <taxon>Bacillati</taxon>
        <taxon>Mycoplasmatota</taxon>
        <taxon>Mollicutes</taxon>
        <taxon>Haloplasmatales</taxon>
        <taxon>Haloplasmataceae</taxon>
        <taxon>Haloplasma</taxon>
    </lineage>
</organism>
<comment type="cofactor">
    <cofactor evidence="8">
        <name>Mn(2+)</name>
        <dbReference type="ChEBI" id="CHEBI:29035"/>
    </cofactor>
    <text evidence="8">Binds 2 manganese ions per subunit.</text>
</comment>
<dbReference type="Pfam" id="PF00883">
    <property type="entry name" value="Peptidase_M17"/>
    <property type="match status" value="1"/>
</dbReference>
<dbReference type="GO" id="GO:0030145">
    <property type="term" value="F:manganese ion binding"/>
    <property type="evidence" value="ECO:0007669"/>
    <property type="project" value="UniProtKB-UniRule"/>
</dbReference>
<dbReference type="Gene3D" id="3.40.630.10">
    <property type="entry name" value="Zn peptidases"/>
    <property type="match status" value="1"/>
</dbReference>
<dbReference type="RefSeq" id="WP_008824935.1">
    <property type="nucleotide sequence ID" value="NZ_AFNU02000004.1"/>
</dbReference>
<keyword evidence="4 8" id="KW-0031">Aminopeptidase</keyword>
<protein>
    <recommendedName>
        <fullName evidence="8">Probable cytosol aminopeptidase</fullName>
        <ecNumber evidence="8">3.4.11.1</ecNumber>
    </recommendedName>
    <alternativeName>
        <fullName evidence="8">Leucine aminopeptidase</fullName>
        <shortName evidence="8">LAP</shortName>
        <ecNumber evidence="8">3.4.11.10</ecNumber>
    </alternativeName>
    <alternativeName>
        <fullName evidence="8">Leucyl aminopeptidase</fullName>
    </alternativeName>
</protein>
<dbReference type="InParanoid" id="U2ECJ6"/>
<keyword evidence="6 8" id="KW-0378">Hydrolase</keyword>
<dbReference type="NCBIfam" id="NF002083">
    <property type="entry name" value="PRK00913.3-5"/>
    <property type="match status" value="1"/>
</dbReference>
<feature type="active site" evidence="8">
    <location>
        <position position="333"/>
    </location>
</feature>
<dbReference type="InterPro" id="IPR023042">
    <property type="entry name" value="Peptidase_M17_leu_NH2_pept"/>
</dbReference>
<dbReference type="HAMAP" id="MF_00181">
    <property type="entry name" value="Cytosol_peptidase_M17"/>
    <property type="match status" value="1"/>
</dbReference>
<dbReference type="InterPro" id="IPR011356">
    <property type="entry name" value="Leucine_aapep/pepB"/>
</dbReference>
<evidence type="ECO:0000256" key="5">
    <source>
        <dbReference type="ARBA" id="ARBA00022670"/>
    </source>
</evidence>
<evidence type="ECO:0000256" key="2">
    <source>
        <dbReference type="ARBA" id="ARBA00000967"/>
    </source>
</evidence>
<comment type="caution">
    <text evidence="10">The sequence shown here is derived from an EMBL/GenBank/DDBJ whole genome shotgun (WGS) entry which is preliminary data.</text>
</comment>
<feature type="binding site" evidence="8">
    <location>
        <position position="252"/>
    </location>
    <ligand>
        <name>Mn(2+)</name>
        <dbReference type="ChEBI" id="CHEBI:29035"/>
        <label>2</label>
    </ligand>
</feature>
<evidence type="ECO:0000256" key="1">
    <source>
        <dbReference type="ARBA" id="ARBA00000135"/>
    </source>
</evidence>
<dbReference type="Gene3D" id="3.40.220.10">
    <property type="entry name" value="Leucine Aminopeptidase, subunit E, domain 1"/>
    <property type="match status" value="1"/>
</dbReference>
<dbReference type="PANTHER" id="PTHR11963">
    <property type="entry name" value="LEUCINE AMINOPEPTIDASE-RELATED"/>
    <property type="match status" value="1"/>
</dbReference>
<feature type="binding site" evidence="8">
    <location>
        <position position="252"/>
    </location>
    <ligand>
        <name>Mn(2+)</name>
        <dbReference type="ChEBI" id="CHEBI:29035"/>
        <label>1</label>
    </ligand>
</feature>
<dbReference type="STRING" id="1033810.HLPCO_001472"/>
<dbReference type="SUPFAM" id="SSF53187">
    <property type="entry name" value="Zn-dependent exopeptidases"/>
    <property type="match status" value="1"/>
</dbReference>
<dbReference type="AlphaFoldDB" id="U2ECJ6"/>
<reference evidence="10 11" key="1">
    <citation type="journal article" date="2011" name="J. Bacteriol.">
        <title>Genome sequence of Haloplasma contractile, an unusual contractile bacterium from a deep-sea anoxic brine lake.</title>
        <authorList>
            <person name="Antunes A."/>
            <person name="Alam I."/>
            <person name="El Dorry H."/>
            <person name="Siam R."/>
            <person name="Robertson A."/>
            <person name="Bajic V.B."/>
            <person name="Stingl U."/>
        </authorList>
    </citation>
    <scope>NUCLEOTIDE SEQUENCE [LARGE SCALE GENOMIC DNA]</scope>
    <source>
        <strain evidence="10 11">SSD-17B</strain>
    </source>
</reference>
<feature type="domain" description="Cytosol aminopeptidase" evidence="9">
    <location>
        <begin position="327"/>
        <end position="334"/>
    </location>
</feature>
<comment type="function">
    <text evidence="7 8">Presumably involved in the processing and regular turnover of intracellular proteins. Catalyzes the removal of unsubstituted N-terminal amino acids from various peptides.</text>
</comment>
<dbReference type="GO" id="GO:0070006">
    <property type="term" value="F:metalloaminopeptidase activity"/>
    <property type="evidence" value="ECO:0007669"/>
    <property type="project" value="InterPro"/>
</dbReference>
<keyword evidence="11" id="KW-1185">Reference proteome</keyword>
<feature type="binding site" evidence="8">
    <location>
        <position position="247"/>
    </location>
    <ligand>
        <name>Mn(2+)</name>
        <dbReference type="ChEBI" id="CHEBI:29035"/>
        <label>2</label>
    </ligand>
</feature>
<evidence type="ECO:0000259" key="9">
    <source>
        <dbReference type="PROSITE" id="PS00631"/>
    </source>
</evidence>
<dbReference type="Proteomes" id="UP000005707">
    <property type="component" value="Unassembled WGS sequence"/>
</dbReference>
<keyword evidence="8" id="KW-0464">Manganese</keyword>
<name>U2ECJ6_9MOLU</name>
<keyword evidence="5 8" id="KW-0645">Protease</keyword>